<dbReference type="Ensembl" id="ENSNVIT00000002274.1">
    <property type="protein sequence ID" value="ENSNVIP00000001957.1"/>
    <property type="gene ID" value="ENSNVIG00000001569.1"/>
</dbReference>
<proteinExistence type="predicted"/>
<evidence type="ECO:0000313" key="2">
    <source>
        <dbReference type="Proteomes" id="UP000694425"/>
    </source>
</evidence>
<reference evidence="1" key="1">
    <citation type="submission" date="2025-08" db="UniProtKB">
        <authorList>
            <consortium name="Ensembl"/>
        </authorList>
    </citation>
    <scope>IDENTIFICATION</scope>
</reference>
<evidence type="ECO:0000313" key="1">
    <source>
        <dbReference type="Ensembl" id="ENSNVIP00000001957.1"/>
    </source>
</evidence>
<sequence length="89" mass="9640">MTAGRLFRRLLRAPSSSMLRSAVRGVCPSRGLHTECGPRRLSIEGNIGLHCPESWKLAGYDVPGASTMVLHIPDVFFYEPPESTAGALS</sequence>
<protein>
    <submittedName>
        <fullName evidence="1">Deoxyguanosine kinase</fullName>
    </submittedName>
</protein>
<dbReference type="Proteomes" id="UP000694425">
    <property type="component" value="Unplaced"/>
</dbReference>
<dbReference type="AlphaFoldDB" id="A0A8C7A9E2"/>
<gene>
    <name evidence="1" type="primary">DGUOK</name>
</gene>
<keyword evidence="2" id="KW-1185">Reference proteome</keyword>
<reference evidence="1" key="2">
    <citation type="submission" date="2025-09" db="UniProtKB">
        <authorList>
            <consortium name="Ensembl"/>
        </authorList>
    </citation>
    <scope>IDENTIFICATION</scope>
</reference>
<organism evidence="1 2">
    <name type="scientific">Neovison vison</name>
    <name type="common">American mink</name>
    <name type="synonym">Mustela vison</name>
    <dbReference type="NCBI Taxonomy" id="452646"/>
    <lineage>
        <taxon>Eukaryota</taxon>
        <taxon>Metazoa</taxon>
        <taxon>Chordata</taxon>
        <taxon>Craniata</taxon>
        <taxon>Vertebrata</taxon>
        <taxon>Euteleostomi</taxon>
        <taxon>Mammalia</taxon>
        <taxon>Eutheria</taxon>
        <taxon>Laurasiatheria</taxon>
        <taxon>Carnivora</taxon>
        <taxon>Caniformia</taxon>
        <taxon>Musteloidea</taxon>
        <taxon>Mustelidae</taxon>
        <taxon>Mustelinae</taxon>
        <taxon>Neogale</taxon>
    </lineage>
</organism>
<dbReference type="GeneTree" id="ENSGT00940000159627"/>
<name>A0A8C7A9E2_NEOVI</name>
<accession>A0A8C7A9E2</accession>